<dbReference type="InterPro" id="IPR009006">
    <property type="entry name" value="Ala_racemase/Decarboxylase_C"/>
</dbReference>
<evidence type="ECO:0000256" key="4">
    <source>
        <dbReference type="ARBA" id="ARBA00022898"/>
    </source>
</evidence>
<dbReference type="FunFam" id="3.20.20.10:FF:000002">
    <property type="entry name" value="Alanine racemase"/>
    <property type="match status" value="1"/>
</dbReference>
<gene>
    <name evidence="11" type="primary">alr</name>
    <name evidence="11" type="ORF">LR394_19060</name>
</gene>
<feature type="modified residue" description="N6-(pyridoxal phosphate)lysine" evidence="7 8">
    <location>
        <position position="48"/>
    </location>
</feature>
<dbReference type="PANTHER" id="PTHR30511">
    <property type="entry name" value="ALANINE RACEMASE"/>
    <property type="match status" value="1"/>
</dbReference>
<dbReference type="EMBL" id="JAJOMB010000010">
    <property type="protein sequence ID" value="MCD5313013.1"/>
    <property type="molecule type" value="Genomic_DNA"/>
</dbReference>
<comment type="catalytic activity">
    <reaction evidence="1 7">
        <text>L-alanine = D-alanine</text>
        <dbReference type="Rhea" id="RHEA:20249"/>
        <dbReference type="ChEBI" id="CHEBI:57416"/>
        <dbReference type="ChEBI" id="CHEBI:57972"/>
        <dbReference type="EC" id="5.1.1.1"/>
    </reaction>
</comment>
<dbReference type="InterPro" id="IPR001608">
    <property type="entry name" value="Ala_racemase_N"/>
</dbReference>
<dbReference type="Proteomes" id="UP001138997">
    <property type="component" value="Unassembled WGS sequence"/>
</dbReference>
<dbReference type="GO" id="GO:0008784">
    <property type="term" value="F:alanine racemase activity"/>
    <property type="evidence" value="ECO:0007669"/>
    <property type="project" value="UniProtKB-UniRule"/>
</dbReference>
<dbReference type="GO" id="GO:0005829">
    <property type="term" value="C:cytosol"/>
    <property type="evidence" value="ECO:0007669"/>
    <property type="project" value="TreeGrafter"/>
</dbReference>
<evidence type="ECO:0000313" key="12">
    <source>
        <dbReference type="Proteomes" id="UP001138997"/>
    </source>
</evidence>
<evidence type="ECO:0000313" key="11">
    <source>
        <dbReference type="EMBL" id="MCD5313013.1"/>
    </source>
</evidence>
<comment type="caution">
    <text evidence="11">The sequence shown here is derived from an EMBL/GenBank/DDBJ whole genome shotgun (WGS) entry which is preliminary data.</text>
</comment>
<protein>
    <recommendedName>
        <fullName evidence="6 7">Alanine racemase</fullName>
        <ecNumber evidence="3 7">5.1.1.1</ecNumber>
    </recommendedName>
</protein>
<dbReference type="GO" id="GO:0009252">
    <property type="term" value="P:peptidoglycan biosynthetic process"/>
    <property type="evidence" value="ECO:0007669"/>
    <property type="project" value="TreeGrafter"/>
</dbReference>
<dbReference type="HAMAP" id="MF_01201">
    <property type="entry name" value="Ala_racemase"/>
    <property type="match status" value="1"/>
</dbReference>
<feature type="domain" description="Alanine racemase C-terminal" evidence="10">
    <location>
        <begin position="258"/>
        <end position="387"/>
    </location>
</feature>
<comment type="cofactor">
    <cofactor evidence="2 7 8">
        <name>pyridoxal 5'-phosphate</name>
        <dbReference type="ChEBI" id="CHEBI:597326"/>
    </cofactor>
</comment>
<dbReference type="InterPro" id="IPR029066">
    <property type="entry name" value="PLP-binding_barrel"/>
</dbReference>
<dbReference type="Gene3D" id="2.40.37.10">
    <property type="entry name" value="Lyase, Ornithine Decarboxylase, Chain A, domain 1"/>
    <property type="match status" value="1"/>
</dbReference>
<evidence type="ECO:0000256" key="5">
    <source>
        <dbReference type="ARBA" id="ARBA00023235"/>
    </source>
</evidence>
<evidence type="ECO:0000256" key="1">
    <source>
        <dbReference type="ARBA" id="ARBA00000316"/>
    </source>
</evidence>
<dbReference type="InterPro" id="IPR011079">
    <property type="entry name" value="Ala_racemase_C"/>
</dbReference>
<dbReference type="AlphaFoldDB" id="A0A9X1NF56"/>
<proteinExistence type="inferred from homology"/>
<dbReference type="Pfam" id="PF01168">
    <property type="entry name" value="Ala_racemase_N"/>
    <property type="match status" value="1"/>
</dbReference>
<dbReference type="Pfam" id="PF00842">
    <property type="entry name" value="Ala_racemase_C"/>
    <property type="match status" value="1"/>
</dbReference>
<sequence length="391" mass="40714">MSEPIPMPRIELPPGLPSAAVIDLDAIADNVRALRSHAPKAQLMAVVKADAYGHGLVPSARAALAGGAAWLGTAQITEALALRAAGIQAPVLSWLTVPGDRFQQAIQQNIDLGVSAGWALTEIAAAAREAGTPARVQLKVDTGLNRNGCTLDDWPQLIEDALKLQAEGLISVVGAFSHFVSADAPGDPVNVEQLANFVAALDQAHTAGARFEVRHMANSPATLTNPAAHFDLVRPGLAVYGLSPLAGREPAEFGLRPAMNLLGRVTNVKKVAAGQGISYGHTYTTGEDTSVAVIPLGYGDGIPRHASSSGPVQIAGQQYRIAGRVCMDQFVLDLGPAGLDKIEAGDTAVLFGSAAGQPSAQDWADAAGTINYEIVTRVAARVPRLYVSDQR</sequence>
<feature type="active site" description="Proton acceptor; specific for D-alanine" evidence="7">
    <location>
        <position position="48"/>
    </location>
</feature>
<evidence type="ECO:0000256" key="6">
    <source>
        <dbReference type="ARBA" id="ARBA00072221"/>
    </source>
</evidence>
<dbReference type="PANTHER" id="PTHR30511:SF0">
    <property type="entry name" value="ALANINE RACEMASE, CATABOLIC-RELATED"/>
    <property type="match status" value="1"/>
</dbReference>
<dbReference type="NCBIfam" id="TIGR00492">
    <property type="entry name" value="alr"/>
    <property type="match status" value="1"/>
</dbReference>
<accession>A0A9X1NF56</accession>
<dbReference type="GO" id="GO:0030632">
    <property type="term" value="P:D-alanine biosynthetic process"/>
    <property type="evidence" value="ECO:0007669"/>
    <property type="project" value="UniProtKB-UniRule"/>
</dbReference>
<name>A0A9X1NF56_9ACTN</name>
<feature type="binding site" evidence="7 9">
    <location>
        <position position="327"/>
    </location>
    <ligand>
        <name>substrate</name>
    </ligand>
</feature>
<dbReference type="FunFam" id="2.40.37.10:FF:000015">
    <property type="entry name" value="Alanine racemase"/>
    <property type="match status" value="1"/>
</dbReference>
<reference evidence="11" key="1">
    <citation type="submission" date="2021-11" db="EMBL/GenBank/DDBJ databases">
        <title>Streptomyces corallinus and Kineosporia corallina sp. nov., two new coral-derived marine actinobacteria.</title>
        <authorList>
            <person name="Buangrab K."/>
            <person name="Sutthacheep M."/>
            <person name="Yeemin T."/>
            <person name="Harunari E."/>
            <person name="Igarashi Y."/>
            <person name="Sripreechasak P."/>
            <person name="Kanchanasin P."/>
            <person name="Tanasupawat S."/>
            <person name="Phongsopitanun W."/>
        </authorList>
    </citation>
    <scope>NUCLEOTIDE SEQUENCE</scope>
    <source>
        <strain evidence="11">JCM 31032</strain>
    </source>
</reference>
<dbReference type="InterPro" id="IPR020622">
    <property type="entry name" value="Ala_racemase_pyridoxalP-BS"/>
</dbReference>
<organism evidence="11 12">
    <name type="scientific">Kineosporia babensis</name>
    <dbReference type="NCBI Taxonomy" id="499548"/>
    <lineage>
        <taxon>Bacteria</taxon>
        <taxon>Bacillati</taxon>
        <taxon>Actinomycetota</taxon>
        <taxon>Actinomycetes</taxon>
        <taxon>Kineosporiales</taxon>
        <taxon>Kineosporiaceae</taxon>
        <taxon>Kineosporia</taxon>
    </lineage>
</organism>
<comment type="function">
    <text evidence="7">Catalyzes the interconversion of L-alanine and D-alanine. May also act on other amino acids.</text>
</comment>
<comment type="pathway">
    <text evidence="7">Amino-acid biosynthesis; D-alanine biosynthesis; D-alanine from L-alanine: step 1/1.</text>
</comment>
<dbReference type="Gene3D" id="3.20.20.10">
    <property type="entry name" value="Alanine racemase"/>
    <property type="match status" value="1"/>
</dbReference>
<comment type="similarity">
    <text evidence="7">Belongs to the alanine racemase family.</text>
</comment>
<evidence type="ECO:0000259" key="10">
    <source>
        <dbReference type="SMART" id="SM01005"/>
    </source>
</evidence>
<keyword evidence="4 7" id="KW-0663">Pyridoxal phosphate</keyword>
<evidence type="ECO:0000256" key="3">
    <source>
        <dbReference type="ARBA" id="ARBA00013089"/>
    </source>
</evidence>
<evidence type="ECO:0000256" key="9">
    <source>
        <dbReference type="PIRSR" id="PIRSR600821-52"/>
    </source>
</evidence>
<feature type="active site" description="Proton acceptor; specific for L-alanine" evidence="7">
    <location>
        <position position="279"/>
    </location>
</feature>
<dbReference type="PRINTS" id="PR00992">
    <property type="entry name" value="ALARACEMASE"/>
</dbReference>
<dbReference type="SUPFAM" id="SSF51419">
    <property type="entry name" value="PLP-binding barrel"/>
    <property type="match status" value="1"/>
</dbReference>
<dbReference type="InterPro" id="IPR000821">
    <property type="entry name" value="Ala_racemase"/>
</dbReference>
<dbReference type="SMART" id="SM01005">
    <property type="entry name" value="Ala_racemase_C"/>
    <property type="match status" value="1"/>
</dbReference>
<dbReference type="PROSITE" id="PS00395">
    <property type="entry name" value="ALANINE_RACEMASE"/>
    <property type="match status" value="1"/>
</dbReference>
<dbReference type="SUPFAM" id="SSF50621">
    <property type="entry name" value="Alanine racemase C-terminal domain-like"/>
    <property type="match status" value="1"/>
</dbReference>
<dbReference type="EC" id="5.1.1.1" evidence="3 7"/>
<keyword evidence="12" id="KW-1185">Reference proteome</keyword>
<dbReference type="GO" id="GO:0030170">
    <property type="term" value="F:pyridoxal phosphate binding"/>
    <property type="evidence" value="ECO:0007669"/>
    <property type="project" value="UniProtKB-UniRule"/>
</dbReference>
<keyword evidence="5 7" id="KW-0413">Isomerase</keyword>
<dbReference type="RefSeq" id="WP_231443817.1">
    <property type="nucleotide sequence ID" value="NZ_JAJOMB010000010.1"/>
</dbReference>
<evidence type="ECO:0000256" key="8">
    <source>
        <dbReference type="PIRSR" id="PIRSR600821-50"/>
    </source>
</evidence>
<evidence type="ECO:0000256" key="2">
    <source>
        <dbReference type="ARBA" id="ARBA00001933"/>
    </source>
</evidence>
<feature type="binding site" evidence="7 9">
    <location>
        <position position="146"/>
    </location>
    <ligand>
        <name>substrate</name>
    </ligand>
</feature>
<dbReference type="CDD" id="cd00430">
    <property type="entry name" value="PLPDE_III_AR"/>
    <property type="match status" value="1"/>
</dbReference>
<evidence type="ECO:0000256" key="7">
    <source>
        <dbReference type="HAMAP-Rule" id="MF_01201"/>
    </source>
</evidence>